<evidence type="ECO:0000256" key="1">
    <source>
        <dbReference type="ARBA" id="ARBA00005417"/>
    </source>
</evidence>
<evidence type="ECO:0000256" key="4">
    <source>
        <dbReference type="ARBA" id="ARBA00022840"/>
    </source>
</evidence>
<dbReference type="InterPro" id="IPR017871">
    <property type="entry name" value="ABC_transporter-like_CS"/>
</dbReference>
<dbReference type="PANTHER" id="PTHR43335">
    <property type="entry name" value="ABC TRANSPORTER, ATP-BINDING PROTEIN"/>
    <property type="match status" value="1"/>
</dbReference>
<dbReference type="Pfam" id="PF00005">
    <property type="entry name" value="ABC_tran"/>
    <property type="match status" value="1"/>
</dbReference>
<dbReference type="EMBL" id="AUND01000005">
    <property type="protein sequence ID" value="KEO55023.1"/>
    <property type="molecule type" value="Genomic_DNA"/>
</dbReference>
<evidence type="ECO:0000256" key="3">
    <source>
        <dbReference type="ARBA" id="ARBA00022741"/>
    </source>
</evidence>
<evidence type="ECO:0000313" key="6">
    <source>
        <dbReference type="EMBL" id="KEO55023.1"/>
    </source>
</evidence>
<keyword evidence="2" id="KW-0813">Transport</keyword>
<accession>A0A074JHH5</accession>
<protein>
    <recommendedName>
        <fullName evidence="5">ABC transporter domain-containing protein</fullName>
    </recommendedName>
</protein>
<dbReference type="InterPro" id="IPR003439">
    <property type="entry name" value="ABC_transporter-like_ATP-bd"/>
</dbReference>
<dbReference type="PANTHER" id="PTHR43335:SF4">
    <property type="entry name" value="ABC TRANSPORTER, ATP-BINDING PROTEIN"/>
    <property type="match status" value="1"/>
</dbReference>
<sequence length="249" mass="27444">MTQPAIETRGLSQRFGDFRAVEDLNLTVAEGEVFGFLGHNGAGKTTTIHMLTTLARPASGSARVAGHDIVTDPLGVRREIGYVPENVRLYDTLTTRENLTFFARLSGVEDASDRIAEVLDFLSIEELADRRVGTFSKGMRQRVGLAQAILHRPGILFLDEPSSGLDPMGMKMLRDLIGRLNREWGMTIFMNTHLLSEIAKSCTSIGVLNHGRLVFHDSIDVVMKRYGDEEALEELYLSVVPVNAKGEAA</sequence>
<dbReference type="RefSeq" id="WP_038074242.1">
    <property type="nucleotide sequence ID" value="NZ_AUND01000005.1"/>
</dbReference>
<organism evidence="6 7">
    <name type="scientific">Thioclava pacifica DSM 10166</name>
    <dbReference type="NCBI Taxonomy" id="1353537"/>
    <lineage>
        <taxon>Bacteria</taxon>
        <taxon>Pseudomonadati</taxon>
        <taxon>Pseudomonadota</taxon>
        <taxon>Alphaproteobacteria</taxon>
        <taxon>Rhodobacterales</taxon>
        <taxon>Paracoccaceae</taxon>
        <taxon>Thioclava</taxon>
    </lineage>
</organism>
<evidence type="ECO:0000313" key="7">
    <source>
        <dbReference type="Proteomes" id="UP000027432"/>
    </source>
</evidence>
<reference evidence="6 7" key="1">
    <citation type="submission" date="2013-07" db="EMBL/GenBank/DDBJ databases">
        <title>Thioclava pacifica DSM 10166 Genome Sequencing.</title>
        <authorList>
            <person name="Lai Q."/>
            <person name="Shao Z."/>
        </authorList>
    </citation>
    <scope>NUCLEOTIDE SEQUENCE [LARGE SCALE GENOMIC DNA]</scope>
    <source>
        <strain evidence="6 7">DSM 10166</strain>
    </source>
</reference>
<evidence type="ECO:0000256" key="2">
    <source>
        <dbReference type="ARBA" id="ARBA00022448"/>
    </source>
</evidence>
<name>A0A074JHH5_9RHOB</name>
<dbReference type="Gene3D" id="3.40.50.300">
    <property type="entry name" value="P-loop containing nucleotide triphosphate hydrolases"/>
    <property type="match status" value="1"/>
</dbReference>
<dbReference type="GO" id="GO:0005524">
    <property type="term" value="F:ATP binding"/>
    <property type="evidence" value="ECO:0007669"/>
    <property type="project" value="UniProtKB-KW"/>
</dbReference>
<dbReference type="eggNOG" id="COG1131">
    <property type="taxonomic scope" value="Bacteria"/>
</dbReference>
<dbReference type="SUPFAM" id="SSF52540">
    <property type="entry name" value="P-loop containing nucleoside triphosphate hydrolases"/>
    <property type="match status" value="1"/>
</dbReference>
<comment type="similarity">
    <text evidence="1">Belongs to the ABC transporter superfamily.</text>
</comment>
<evidence type="ECO:0000259" key="5">
    <source>
        <dbReference type="PROSITE" id="PS50893"/>
    </source>
</evidence>
<dbReference type="GO" id="GO:0016887">
    <property type="term" value="F:ATP hydrolysis activity"/>
    <property type="evidence" value="ECO:0007669"/>
    <property type="project" value="InterPro"/>
</dbReference>
<dbReference type="PROSITE" id="PS00211">
    <property type="entry name" value="ABC_TRANSPORTER_1"/>
    <property type="match status" value="1"/>
</dbReference>
<dbReference type="AlphaFoldDB" id="A0A074JHH5"/>
<keyword evidence="4" id="KW-0067">ATP-binding</keyword>
<dbReference type="InterPro" id="IPR027417">
    <property type="entry name" value="P-loop_NTPase"/>
</dbReference>
<keyword evidence="7" id="KW-1185">Reference proteome</keyword>
<gene>
    <name evidence="6" type="ORF">TP2_16635</name>
</gene>
<dbReference type="SMART" id="SM00382">
    <property type="entry name" value="AAA"/>
    <property type="match status" value="1"/>
</dbReference>
<dbReference type="OrthoDB" id="9778547at2"/>
<feature type="domain" description="ABC transporter" evidence="5">
    <location>
        <begin position="6"/>
        <end position="235"/>
    </location>
</feature>
<keyword evidence="3" id="KW-0547">Nucleotide-binding</keyword>
<dbReference type="STRING" id="1353537.TP2_16635"/>
<proteinExistence type="inferred from homology"/>
<dbReference type="InterPro" id="IPR003593">
    <property type="entry name" value="AAA+_ATPase"/>
</dbReference>
<comment type="caution">
    <text evidence="6">The sequence shown here is derived from an EMBL/GenBank/DDBJ whole genome shotgun (WGS) entry which is preliminary data.</text>
</comment>
<dbReference type="PROSITE" id="PS50893">
    <property type="entry name" value="ABC_TRANSPORTER_2"/>
    <property type="match status" value="1"/>
</dbReference>
<dbReference type="Proteomes" id="UP000027432">
    <property type="component" value="Unassembled WGS sequence"/>
</dbReference>